<reference evidence="1" key="1">
    <citation type="submission" date="2020-06" db="EMBL/GenBank/DDBJ databases">
        <authorList>
            <person name="Li T."/>
            <person name="Hu X."/>
            <person name="Zhang T."/>
            <person name="Song X."/>
            <person name="Zhang H."/>
            <person name="Dai N."/>
            <person name="Sheng W."/>
            <person name="Hou X."/>
            <person name="Wei L."/>
        </authorList>
    </citation>
    <scope>NUCLEOTIDE SEQUENCE</scope>
    <source>
        <strain evidence="1">3651</strain>
        <tissue evidence="1">Leaf</tissue>
    </source>
</reference>
<dbReference type="EMBL" id="JACGWO010000006">
    <property type="protein sequence ID" value="KAK4424601.1"/>
    <property type="molecule type" value="Genomic_DNA"/>
</dbReference>
<evidence type="ECO:0000313" key="1">
    <source>
        <dbReference type="EMBL" id="KAK4424601.1"/>
    </source>
</evidence>
<dbReference type="Proteomes" id="UP001293254">
    <property type="component" value="Unassembled WGS sequence"/>
</dbReference>
<name>A0AAE1Y6G8_9LAMI</name>
<reference evidence="1" key="2">
    <citation type="journal article" date="2024" name="Plant">
        <title>Genomic evolution and insights into agronomic trait innovations of Sesamum species.</title>
        <authorList>
            <person name="Miao H."/>
            <person name="Wang L."/>
            <person name="Qu L."/>
            <person name="Liu H."/>
            <person name="Sun Y."/>
            <person name="Le M."/>
            <person name="Wang Q."/>
            <person name="Wei S."/>
            <person name="Zheng Y."/>
            <person name="Lin W."/>
            <person name="Duan Y."/>
            <person name="Cao H."/>
            <person name="Xiong S."/>
            <person name="Wang X."/>
            <person name="Wei L."/>
            <person name="Li C."/>
            <person name="Ma Q."/>
            <person name="Ju M."/>
            <person name="Zhao R."/>
            <person name="Li G."/>
            <person name="Mu C."/>
            <person name="Tian Q."/>
            <person name="Mei H."/>
            <person name="Zhang T."/>
            <person name="Gao T."/>
            <person name="Zhang H."/>
        </authorList>
    </citation>
    <scope>NUCLEOTIDE SEQUENCE</scope>
    <source>
        <strain evidence="1">3651</strain>
    </source>
</reference>
<protein>
    <submittedName>
        <fullName evidence="1">Uncharacterized protein</fullName>
    </submittedName>
</protein>
<evidence type="ECO:0000313" key="2">
    <source>
        <dbReference type="Proteomes" id="UP001293254"/>
    </source>
</evidence>
<organism evidence="1 2">
    <name type="scientific">Sesamum alatum</name>
    <dbReference type="NCBI Taxonomy" id="300844"/>
    <lineage>
        <taxon>Eukaryota</taxon>
        <taxon>Viridiplantae</taxon>
        <taxon>Streptophyta</taxon>
        <taxon>Embryophyta</taxon>
        <taxon>Tracheophyta</taxon>
        <taxon>Spermatophyta</taxon>
        <taxon>Magnoliopsida</taxon>
        <taxon>eudicotyledons</taxon>
        <taxon>Gunneridae</taxon>
        <taxon>Pentapetalae</taxon>
        <taxon>asterids</taxon>
        <taxon>lamiids</taxon>
        <taxon>Lamiales</taxon>
        <taxon>Pedaliaceae</taxon>
        <taxon>Sesamum</taxon>
    </lineage>
</organism>
<keyword evidence="2" id="KW-1185">Reference proteome</keyword>
<gene>
    <name evidence="1" type="ORF">Salat_1653700</name>
</gene>
<comment type="caution">
    <text evidence="1">The sequence shown here is derived from an EMBL/GenBank/DDBJ whole genome shotgun (WGS) entry which is preliminary data.</text>
</comment>
<proteinExistence type="predicted"/>
<dbReference type="AlphaFoldDB" id="A0AAE1Y6G8"/>
<sequence>MNARIARLSNEHLGVAQHLWSLFVLLRLRTLWRKAATVLEVRLSVLLSVPLHPRRRSRSLNRLGMTRDPLRSVAAKDAAEEAENTKHFKEMVVWWKQAREELRLPNSRIAEMEGDKLDPGWTISARSSVLRSLVGQDSWELYKACLLERDQVLLAQTSHIRVEEHIAHVLTQAMAFSHDLSLYAPCSAIKEGSLSRKLLSFKKMFLRLNSKTKQQSMIRAPSRLRSLP</sequence>
<accession>A0AAE1Y6G8</accession>